<evidence type="ECO:0000313" key="2">
    <source>
        <dbReference type="Proteomes" id="UP000058925"/>
    </source>
</evidence>
<dbReference type="EMBL" id="CP012850">
    <property type="protein sequence ID" value="ALI37888.1"/>
    <property type="molecule type" value="Genomic_DNA"/>
</dbReference>
<proteinExistence type="predicted"/>
<keyword evidence="2" id="KW-1185">Reference proteome</keyword>
<dbReference type="AlphaFoldDB" id="A0A654M2A6"/>
<reference evidence="2" key="1">
    <citation type="submission" date="2015-10" db="EMBL/GenBank/DDBJ databases">
        <title>Niche specialization of a soil ammonia-oxidizing archaeon, Candidatus Nitrosocosmicus oleophilus.</title>
        <authorList>
            <person name="Jung M.-Y."/>
            <person name="Rhee S.-K."/>
        </authorList>
    </citation>
    <scope>NUCLEOTIDE SEQUENCE [LARGE SCALE GENOMIC DNA]</scope>
    <source>
        <strain evidence="2">MY3</strain>
    </source>
</reference>
<protein>
    <submittedName>
        <fullName evidence="1">Uncharacterized protein</fullName>
    </submittedName>
</protein>
<gene>
    <name evidence="1" type="ORF">NMY3_03706</name>
</gene>
<evidence type="ECO:0000313" key="1">
    <source>
        <dbReference type="EMBL" id="ALI37888.1"/>
    </source>
</evidence>
<name>A0A654M2A6_9ARCH</name>
<organism evidence="1 2">
    <name type="scientific">Candidatus Nitrosocosmicus oleophilus</name>
    <dbReference type="NCBI Taxonomy" id="1353260"/>
    <lineage>
        <taxon>Archaea</taxon>
        <taxon>Nitrososphaerota</taxon>
        <taxon>Nitrososphaeria</taxon>
        <taxon>Nitrososphaerales</taxon>
        <taxon>Nitrososphaeraceae</taxon>
        <taxon>Candidatus Nitrosocosmicus</taxon>
    </lineage>
</organism>
<dbReference type="KEGG" id="taa:NMY3_03706"/>
<dbReference type="Proteomes" id="UP000058925">
    <property type="component" value="Chromosome"/>
</dbReference>
<accession>A0A654M2A6</accession>
<sequence length="41" mass="4861">MNEFFKNVNEYKIHFSSNKYVDKSGINGEHYSVLIEYTEEG</sequence>